<keyword evidence="2" id="KW-0238">DNA-binding</keyword>
<dbReference type="Pfam" id="PF12833">
    <property type="entry name" value="HTH_18"/>
    <property type="match status" value="1"/>
</dbReference>
<keyword evidence="6" id="KW-1185">Reference proteome</keyword>
<dbReference type="PANTHER" id="PTHR46796">
    <property type="entry name" value="HTH-TYPE TRANSCRIPTIONAL ACTIVATOR RHAS-RELATED"/>
    <property type="match status" value="1"/>
</dbReference>
<evidence type="ECO:0000313" key="6">
    <source>
        <dbReference type="Proteomes" id="UP001201463"/>
    </source>
</evidence>
<dbReference type="Pfam" id="PF02311">
    <property type="entry name" value="AraC_binding"/>
    <property type="match status" value="1"/>
</dbReference>
<dbReference type="InterPro" id="IPR009057">
    <property type="entry name" value="Homeodomain-like_sf"/>
</dbReference>
<dbReference type="EMBL" id="JAJTWT010000001">
    <property type="protein sequence ID" value="MCE4536137.1"/>
    <property type="molecule type" value="Genomic_DNA"/>
</dbReference>
<keyword evidence="1" id="KW-0805">Transcription regulation</keyword>
<protein>
    <submittedName>
        <fullName evidence="5">AraC family transcriptional regulator</fullName>
    </submittedName>
</protein>
<accession>A0ABS8XA23</accession>
<dbReference type="SUPFAM" id="SSF46689">
    <property type="entry name" value="Homeodomain-like"/>
    <property type="match status" value="2"/>
</dbReference>
<dbReference type="InterPro" id="IPR050204">
    <property type="entry name" value="AraC_XylS_family_regulators"/>
</dbReference>
<evidence type="ECO:0000256" key="2">
    <source>
        <dbReference type="ARBA" id="ARBA00023125"/>
    </source>
</evidence>
<organism evidence="5 6">
    <name type="scientific">Pelomonas caseinilytica</name>
    <dbReference type="NCBI Taxonomy" id="2906763"/>
    <lineage>
        <taxon>Bacteria</taxon>
        <taxon>Pseudomonadati</taxon>
        <taxon>Pseudomonadota</taxon>
        <taxon>Betaproteobacteria</taxon>
        <taxon>Burkholderiales</taxon>
        <taxon>Sphaerotilaceae</taxon>
        <taxon>Roseateles</taxon>
    </lineage>
</organism>
<dbReference type="InterPro" id="IPR037923">
    <property type="entry name" value="HTH-like"/>
</dbReference>
<evidence type="ECO:0000259" key="4">
    <source>
        <dbReference type="PROSITE" id="PS01124"/>
    </source>
</evidence>
<keyword evidence="3" id="KW-0804">Transcription</keyword>
<dbReference type="SUPFAM" id="SSF51215">
    <property type="entry name" value="Regulatory protein AraC"/>
    <property type="match status" value="1"/>
</dbReference>
<evidence type="ECO:0000313" key="5">
    <source>
        <dbReference type="EMBL" id="MCE4536137.1"/>
    </source>
</evidence>
<proteinExistence type="predicted"/>
<dbReference type="Gene3D" id="1.10.10.60">
    <property type="entry name" value="Homeodomain-like"/>
    <property type="match status" value="1"/>
</dbReference>
<dbReference type="InterPro" id="IPR018060">
    <property type="entry name" value="HTH_AraC"/>
</dbReference>
<feature type="domain" description="HTH araC/xylS-type" evidence="4">
    <location>
        <begin position="166"/>
        <end position="263"/>
    </location>
</feature>
<sequence length="263" mass="28119">MRQARGIQLLRSGMPGMQVVVADSAHAFGRHTHDQFGIGLIERGAQKSASGRGTVEAGPGDLITVNPGEVHDGRPLDARGRRWRMLYVDPAQVLDAAADMSATPAFEFHAPVLRDAAVALRFQALFEAALSPGCSRLEAESALLVLVAWLLRPAEPRPVAATASIASARSRLDDDPAAELRLSELAADAGLSRYQFLRAFARLTGLPPHAYQVQRRVQLARRLVLAGQGLAEAAAASGFADQSHMTRCFVRCLGMTPGALARL</sequence>
<dbReference type="SMART" id="SM00342">
    <property type="entry name" value="HTH_ARAC"/>
    <property type="match status" value="1"/>
</dbReference>
<dbReference type="PROSITE" id="PS01124">
    <property type="entry name" value="HTH_ARAC_FAMILY_2"/>
    <property type="match status" value="1"/>
</dbReference>
<dbReference type="Proteomes" id="UP001201463">
    <property type="component" value="Unassembled WGS sequence"/>
</dbReference>
<name>A0ABS8XA23_9BURK</name>
<gene>
    <name evidence="5" type="ORF">LXT12_02560</name>
</gene>
<reference evidence="5 6" key="1">
    <citation type="submission" date="2021-12" db="EMBL/GenBank/DDBJ databases">
        <title>Genome seq of p7.</title>
        <authorList>
            <person name="Seo T."/>
        </authorList>
    </citation>
    <scope>NUCLEOTIDE SEQUENCE [LARGE SCALE GENOMIC DNA]</scope>
    <source>
        <strain evidence="5 6">P7</strain>
    </source>
</reference>
<evidence type="ECO:0000256" key="1">
    <source>
        <dbReference type="ARBA" id="ARBA00023015"/>
    </source>
</evidence>
<comment type="caution">
    <text evidence="5">The sequence shown here is derived from an EMBL/GenBank/DDBJ whole genome shotgun (WGS) entry which is preliminary data.</text>
</comment>
<dbReference type="InterPro" id="IPR003313">
    <property type="entry name" value="AraC-bd"/>
</dbReference>
<dbReference type="PANTHER" id="PTHR46796:SF2">
    <property type="entry name" value="TRANSCRIPTIONAL REGULATORY PROTEIN"/>
    <property type="match status" value="1"/>
</dbReference>
<dbReference type="RefSeq" id="WP_233389137.1">
    <property type="nucleotide sequence ID" value="NZ_JAJTWT010000001.1"/>
</dbReference>
<evidence type="ECO:0000256" key="3">
    <source>
        <dbReference type="ARBA" id="ARBA00023163"/>
    </source>
</evidence>